<organism evidence="1 2">
    <name type="scientific">Hibiscus sabdariffa</name>
    <name type="common">roselle</name>
    <dbReference type="NCBI Taxonomy" id="183260"/>
    <lineage>
        <taxon>Eukaryota</taxon>
        <taxon>Viridiplantae</taxon>
        <taxon>Streptophyta</taxon>
        <taxon>Embryophyta</taxon>
        <taxon>Tracheophyta</taxon>
        <taxon>Spermatophyta</taxon>
        <taxon>Magnoliopsida</taxon>
        <taxon>eudicotyledons</taxon>
        <taxon>Gunneridae</taxon>
        <taxon>Pentapetalae</taxon>
        <taxon>rosids</taxon>
        <taxon>malvids</taxon>
        <taxon>Malvales</taxon>
        <taxon>Malvaceae</taxon>
        <taxon>Malvoideae</taxon>
        <taxon>Hibiscus</taxon>
    </lineage>
</organism>
<evidence type="ECO:0000313" key="1">
    <source>
        <dbReference type="EMBL" id="KAK9011073.1"/>
    </source>
</evidence>
<accession>A0ABR2RDQ6</accession>
<dbReference type="EMBL" id="JBBPBN010000023">
    <property type="protein sequence ID" value="KAK9011073.1"/>
    <property type="molecule type" value="Genomic_DNA"/>
</dbReference>
<proteinExistence type="predicted"/>
<dbReference type="Proteomes" id="UP001396334">
    <property type="component" value="Unassembled WGS sequence"/>
</dbReference>
<protein>
    <submittedName>
        <fullName evidence="1">Uncharacterized protein</fullName>
    </submittedName>
</protein>
<name>A0ABR2RDQ6_9ROSI</name>
<gene>
    <name evidence="1" type="ORF">V6N11_043930</name>
</gene>
<comment type="caution">
    <text evidence="1">The sequence shown here is derived from an EMBL/GenBank/DDBJ whole genome shotgun (WGS) entry which is preliminary data.</text>
</comment>
<sequence length="124" mass="13767">MPSQHAVALLPCATLRHSQPLSHDHLHCSTPGIHGHHLHQVSPHKVSTGAIFVLKTIPSSIFFMNSISLVNHYLHKRDHLLTRTPYSSSTTQNPSTIALQPSSLITDTHLLHRATSFSIYTQNL</sequence>
<keyword evidence="2" id="KW-1185">Reference proteome</keyword>
<reference evidence="1 2" key="1">
    <citation type="journal article" date="2024" name="G3 (Bethesda)">
        <title>Genome assembly of Hibiscus sabdariffa L. provides insights into metabolisms of medicinal natural products.</title>
        <authorList>
            <person name="Kim T."/>
        </authorList>
    </citation>
    <scope>NUCLEOTIDE SEQUENCE [LARGE SCALE GENOMIC DNA]</scope>
    <source>
        <strain evidence="1">TK-2024</strain>
        <tissue evidence="1">Old leaves</tissue>
    </source>
</reference>
<evidence type="ECO:0000313" key="2">
    <source>
        <dbReference type="Proteomes" id="UP001396334"/>
    </source>
</evidence>